<evidence type="ECO:0000259" key="1">
    <source>
        <dbReference type="Pfam" id="PF20233"/>
    </source>
</evidence>
<dbReference type="Proteomes" id="UP000800097">
    <property type="component" value="Unassembled WGS sequence"/>
</dbReference>
<dbReference type="GeneID" id="54550965"/>
<reference evidence="2" key="1">
    <citation type="journal article" date="2020" name="Stud. Mycol.">
        <title>101 Dothideomycetes genomes: a test case for predicting lifestyles and emergence of pathogens.</title>
        <authorList>
            <person name="Haridas S."/>
            <person name="Albert R."/>
            <person name="Binder M."/>
            <person name="Bloem J."/>
            <person name="Labutti K."/>
            <person name="Salamov A."/>
            <person name="Andreopoulos B."/>
            <person name="Baker S."/>
            <person name="Barry K."/>
            <person name="Bills G."/>
            <person name="Bluhm B."/>
            <person name="Cannon C."/>
            <person name="Castanera R."/>
            <person name="Culley D."/>
            <person name="Daum C."/>
            <person name="Ezra D."/>
            <person name="Gonzalez J."/>
            <person name="Henrissat B."/>
            <person name="Kuo A."/>
            <person name="Liang C."/>
            <person name="Lipzen A."/>
            <person name="Lutzoni F."/>
            <person name="Magnuson J."/>
            <person name="Mondo S."/>
            <person name="Nolan M."/>
            <person name="Ohm R."/>
            <person name="Pangilinan J."/>
            <person name="Park H.-J."/>
            <person name="Ramirez L."/>
            <person name="Alfaro M."/>
            <person name="Sun H."/>
            <person name="Tritt A."/>
            <person name="Yoshinaga Y."/>
            <person name="Zwiers L.-H."/>
            <person name="Turgeon B."/>
            <person name="Goodwin S."/>
            <person name="Spatafora J."/>
            <person name="Crous P."/>
            <person name="Grigoriev I."/>
        </authorList>
    </citation>
    <scope>NUCLEOTIDE SEQUENCE</scope>
    <source>
        <strain evidence="2">CBS 379.55</strain>
    </source>
</reference>
<dbReference type="AlphaFoldDB" id="A0A6A6JVI9"/>
<feature type="domain" description="DUF6590" evidence="1">
    <location>
        <begin position="155"/>
        <end position="220"/>
    </location>
</feature>
<dbReference type="EMBL" id="ML986486">
    <property type="protein sequence ID" value="KAF2279828.1"/>
    <property type="molecule type" value="Genomic_DNA"/>
</dbReference>
<dbReference type="InterPro" id="IPR046497">
    <property type="entry name" value="DUF6590"/>
</dbReference>
<dbReference type="OrthoDB" id="3559580at2759"/>
<proteinExistence type="predicted"/>
<sequence length="227" mass="25660">MASNNGWTWSEEHADWYYAMKDPFGRVIYIWSKQGAQQPPVQTPSSHVQHLSVTYQSQNRAYGAPQSGLLTNGYTGNVPDATQHSPQYRTSSAFPTLPSNNVLPPSLPHVNPFAMPPAVPENKRVPGLIEGTPQRGWVEPLDPSYKMRTGQEAHDFFVKGRVFSMLWAEAASETAARQAAPDGTVYRYQKPSHDYTPGRFPGEFVYSNIRRFVIMRVKKDAHFVYVW</sequence>
<evidence type="ECO:0000313" key="2">
    <source>
        <dbReference type="EMBL" id="KAF2279828.1"/>
    </source>
</evidence>
<accession>A0A6A6JVI9</accession>
<dbReference type="RefSeq" id="XP_033657367.1">
    <property type="nucleotide sequence ID" value="XM_033797790.1"/>
</dbReference>
<protein>
    <recommendedName>
        <fullName evidence="1">DUF6590 domain-containing protein</fullName>
    </recommendedName>
</protein>
<evidence type="ECO:0000313" key="3">
    <source>
        <dbReference type="Proteomes" id="UP000800097"/>
    </source>
</evidence>
<gene>
    <name evidence="2" type="ORF">EI97DRAFT_430838</name>
</gene>
<dbReference type="Pfam" id="PF20233">
    <property type="entry name" value="DUF6590"/>
    <property type="match status" value="1"/>
</dbReference>
<name>A0A6A6JVI9_WESOR</name>
<organism evidence="2 3">
    <name type="scientific">Westerdykella ornata</name>
    <dbReference type="NCBI Taxonomy" id="318751"/>
    <lineage>
        <taxon>Eukaryota</taxon>
        <taxon>Fungi</taxon>
        <taxon>Dikarya</taxon>
        <taxon>Ascomycota</taxon>
        <taxon>Pezizomycotina</taxon>
        <taxon>Dothideomycetes</taxon>
        <taxon>Pleosporomycetidae</taxon>
        <taxon>Pleosporales</taxon>
        <taxon>Sporormiaceae</taxon>
        <taxon>Westerdykella</taxon>
    </lineage>
</organism>
<keyword evidence="3" id="KW-1185">Reference proteome</keyword>